<accession>A0AAV7RCX4</accession>
<proteinExistence type="predicted"/>
<dbReference type="AlphaFoldDB" id="A0AAV7RCX4"/>
<keyword evidence="3" id="KW-1185">Reference proteome</keyword>
<sequence>MCRSTPRSALRIPRNSETRQIQAPGKVLSGRLRHWGRAALELRPVRKGSVRIPLWGNPARASIGKAPGKESREPDSATMRLSTPLSTKGGKTRWWERWGPGAFLNTVLVKFLGKCPGNLTVR</sequence>
<gene>
    <name evidence="2" type="ORF">NDU88_003372</name>
</gene>
<evidence type="ECO:0000313" key="2">
    <source>
        <dbReference type="EMBL" id="KAJ1150582.1"/>
    </source>
</evidence>
<feature type="region of interest" description="Disordered" evidence="1">
    <location>
        <begin position="59"/>
        <end position="92"/>
    </location>
</feature>
<reference evidence="2" key="1">
    <citation type="journal article" date="2022" name="bioRxiv">
        <title>Sequencing and chromosome-scale assembly of the giantPleurodeles waltlgenome.</title>
        <authorList>
            <person name="Brown T."/>
            <person name="Elewa A."/>
            <person name="Iarovenko S."/>
            <person name="Subramanian E."/>
            <person name="Araus A.J."/>
            <person name="Petzold A."/>
            <person name="Susuki M."/>
            <person name="Suzuki K.-i.T."/>
            <person name="Hayashi T."/>
            <person name="Toyoda A."/>
            <person name="Oliveira C."/>
            <person name="Osipova E."/>
            <person name="Leigh N.D."/>
            <person name="Simon A."/>
            <person name="Yun M.H."/>
        </authorList>
    </citation>
    <scope>NUCLEOTIDE SEQUENCE</scope>
    <source>
        <strain evidence="2">20211129_DDA</strain>
        <tissue evidence="2">Liver</tissue>
    </source>
</reference>
<organism evidence="2 3">
    <name type="scientific">Pleurodeles waltl</name>
    <name type="common">Iberian ribbed newt</name>
    <dbReference type="NCBI Taxonomy" id="8319"/>
    <lineage>
        <taxon>Eukaryota</taxon>
        <taxon>Metazoa</taxon>
        <taxon>Chordata</taxon>
        <taxon>Craniata</taxon>
        <taxon>Vertebrata</taxon>
        <taxon>Euteleostomi</taxon>
        <taxon>Amphibia</taxon>
        <taxon>Batrachia</taxon>
        <taxon>Caudata</taxon>
        <taxon>Salamandroidea</taxon>
        <taxon>Salamandridae</taxon>
        <taxon>Pleurodelinae</taxon>
        <taxon>Pleurodeles</taxon>
    </lineage>
</organism>
<name>A0AAV7RCX4_PLEWA</name>
<evidence type="ECO:0000313" key="3">
    <source>
        <dbReference type="Proteomes" id="UP001066276"/>
    </source>
</evidence>
<comment type="caution">
    <text evidence="2">The sequence shown here is derived from an EMBL/GenBank/DDBJ whole genome shotgun (WGS) entry which is preliminary data.</text>
</comment>
<dbReference type="EMBL" id="JANPWB010000009">
    <property type="protein sequence ID" value="KAJ1150582.1"/>
    <property type="molecule type" value="Genomic_DNA"/>
</dbReference>
<protein>
    <submittedName>
        <fullName evidence="2">Uncharacterized protein</fullName>
    </submittedName>
</protein>
<dbReference type="Proteomes" id="UP001066276">
    <property type="component" value="Chromosome 5"/>
</dbReference>
<evidence type="ECO:0000256" key="1">
    <source>
        <dbReference type="SAM" id="MobiDB-lite"/>
    </source>
</evidence>